<evidence type="ECO:0000256" key="5">
    <source>
        <dbReference type="SAM" id="MobiDB-lite"/>
    </source>
</evidence>
<feature type="region of interest" description="Disordered" evidence="5">
    <location>
        <begin position="295"/>
        <end position="314"/>
    </location>
</feature>
<dbReference type="OrthoDB" id="9792500at2"/>
<sequence length="314" mass="33382">MIQARHIIAAVGQFPQDDPVLTRAVEIARAHRARLTVAHVIDSLTGFDSASTELMRIQQQMRIEAYGRVEAAVAEQAAGVDTIDIRIETGSPFLRLIDLIDEGNADLVVMRAHQRDSVADKIIGSTTDRVIRASNSPVLVVKRPATRAYQRVVVATATADDSDALVPFAAALLPQAGLYLIHVVQIPPQLEAAMLHAGVGQSVAAHRQALVRKAKAELNAASKRLDPRPIRGMARVLAGDPATSLVRATWSPKVGLIVLGPGGTGRIRRALLGSVTQRVLNNAACDVLICRTLDGTGPGDSPDQGPSIDVASEK</sequence>
<dbReference type="KEGG" id="ttc:FOKN1_2011"/>
<keyword evidence="8" id="KW-1185">Reference proteome</keyword>
<dbReference type="Proteomes" id="UP000218765">
    <property type="component" value="Chromosome"/>
</dbReference>
<organism evidence="7 8">
    <name type="scientific">Thiohalobacter thiocyanaticus</name>
    <dbReference type="NCBI Taxonomy" id="585455"/>
    <lineage>
        <taxon>Bacteria</taxon>
        <taxon>Pseudomonadati</taxon>
        <taxon>Pseudomonadota</taxon>
        <taxon>Gammaproteobacteria</taxon>
        <taxon>Thiohalobacterales</taxon>
        <taxon>Thiohalobacteraceae</taxon>
        <taxon>Thiohalobacter</taxon>
    </lineage>
</organism>
<name>A0A1Z4VRX4_9GAMM</name>
<dbReference type="Gene3D" id="3.40.50.620">
    <property type="entry name" value="HUPs"/>
    <property type="match status" value="2"/>
</dbReference>
<dbReference type="EMBL" id="AP018052">
    <property type="protein sequence ID" value="BAZ94391.1"/>
    <property type="molecule type" value="Genomic_DNA"/>
</dbReference>
<dbReference type="CDD" id="cd00293">
    <property type="entry name" value="USP-like"/>
    <property type="match status" value="2"/>
</dbReference>
<evidence type="ECO:0000313" key="7">
    <source>
        <dbReference type="EMBL" id="BAZ94391.1"/>
    </source>
</evidence>
<protein>
    <submittedName>
        <fullName evidence="7">Universal stress protein uspA</fullName>
    </submittedName>
</protein>
<dbReference type="PANTHER" id="PTHR46268">
    <property type="entry name" value="STRESS RESPONSE PROTEIN NHAX"/>
    <property type="match status" value="1"/>
</dbReference>
<evidence type="ECO:0000256" key="1">
    <source>
        <dbReference type="ARBA" id="ARBA00004496"/>
    </source>
</evidence>
<accession>A0A1Z4VRX4</accession>
<evidence type="ECO:0000313" key="8">
    <source>
        <dbReference type="Proteomes" id="UP000218765"/>
    </source>
</evidence>
<dbReference type="InterPro" id="IPR014729">
    <property type="entry name" value="Rossmann-like_a/b/a_fold"/>
</dbReference>
<reference evidence="7 8" key="1">
    <citation type="submission" date="2017-05" db="EMBL/GenBank/DDBJ databases">
        <title>Thiocyanate degradation by Thiohalobacter thiocyanaticus FOKN1.</title>
        <authorList>
            <person name="Oshiki M."/>
            <person name="Fukushima T."/>
            <person name="Kawano S."/>
            <person name="Nakagawa J."/>
        </authorList>
    </citation>
    <scope>NUCLEOTIDE SEQUENCE [LARGE SCALE GENOMIC DNA]</scope>
    <source>
        <strain evidence="7 8">FOKN1</strain>
    </source>
</reference>
<dbReference type="InterPro" id="IPR006016">
    <property type="entry name" value="UspA"/>
</dbReference>
<feature type="domain" description="UspA" evidence="6">
    <location>
        <begin position="5"/>
        <end position="142"/>
    </location>
</feature>
<keyword evidence="4" id="KW-0963">Cytoplasm</keyword>
<evidence type="ECO:0000259" key="6">
    <source>
        <dbReference type="Pfam" id="PF00582"/>
    </source>
</evidence>
<dbReference type="PANTHER" id="PTHR46268:SF23">
    <property type="entry name" value="UNIVERSAL STRESS PROTEIN A-RELATED"/>
    <property type="match status" value="1"/>
</dbReference>
<comment type="similarity">
    <text evidence="2">Belongs to the universal stress protein A family.</text>
</comment>
<proteinExistence type="inferred from homology"/>
<evidence type="ECO:0000256" key="2">
    <source>
        <dbReference type="ARBA" id="ARBA00008791"/>
    </source>
</evidence>
<dbReference type="InterPro" id="IPR006015">
    <property type="entry name" value="Universal_stress_UspA"/>
</dbReference>
<dbReference type="RefSeq" id="WP_096366489.1">
    <property type="nucleotide sequence ID" value="NZ_AP018052.1"/>
</dbReference>
<feature type="domain" description="UspA" evidence="6">
    <location>
        <begin position="149"/>
        <end position="291"/>
    </location>
</feature>
<comment type="subcellular location">
    <subcellularLocation>
        <location evidence="1">Cytoplasm</location>
    </subcellularLocation>
</comment>
<dbReference type="GO" id="GO:0005737">
    <property type="term" value="C:cytoplasm"/>
    <property type="evidence" value="ECO:0007669"/>
    <property type="project" value="UniProtKB-SubCell"/>
</dbReference>
<dbReference type="PRINTS" id="PR01438">
    <property type="entry name" value="UNVRSLSTRESS"/>
</dbReference>
<comment type="subunit">
    <text evidence="3">Homodimer.</text>
</comment>
<dbReference type="SUPFAM" id="SSF52402">
    <property type="entry name" value="Adenine nucleotide alpha hydrolases-like"/>
    <property type="match status" value="2"/>
</dbReference>
<dbReference type="AlphaFoldDB" id="A0A1Z4VRX4"/>
<evidence type="ECO:0000256" key="4">
    <source>
        <dbReference type="ARBA" id="ARBA00022490"/>
    </source>
</evidence>
<gene>
    <name evidence="7" type="ORF">FOKN1_2011</name>
</gene>
<evidence type="ECO:0000256" key="3">
    <source>
        <dbReference type="ARBA" id="ARBA00011738"/>
    </source>
</evidence>
<dbReference type="Pfam" id="PF00582">
    <property type="entry name" value="Usp"/>
    <property type="match status" value="2"/>
</dbReference>